<dbReference type="RefSeq" id="WP_062725667.1">
    <property type="nucleotide sequence ID" value="NZ_KQ948953.1"/>
</dbReference>
<gene>
    <name evidence="7" type="ORF">AQJ67_43665</name>
</gene>
<dbReference type="InterPro" id="IPR011034">
    <property type="entry name" value="Formyl_transferase-like_C_sf"/>
</dbReference>
<evidence type="ECO:0000256" key="1">
    <source>
        <dbReference type="ARBA" id="ARBA00009232"/>
    </source>
</evidence>
<dbReference type="SUPFAM" id="SSF50486">
    <property type="entry name" value="FMT C-terminal domain-like"/>
    <property type="match status" value="1"/>
</dbReference>
<dbReference type="PANTHER" id="PTHR10429:SF0">
    <property type="entry name" value="DNA-3-METHYLADENINE GLYCOSYLASE"/>
    <property type="match status" value="1"/>
</dbReference>
<dbReference type="FunFam" id="3.10.300.10:FF:000001">
    <property type="entry name" value="Putative 3-methyladenine DNA glycosylase"/>
    <property type="match status" value="1"/>
</dbReference>
<keyword evidence="3 5" id="KW-0378">Hydrolase</keyword>
<dbReference type="AlphaFoldDB" id="A0A101TE55"/>
<proteinExistence type="inferred from homology"/>
<evidence type="ECO:0000256" key="3">
    <source>
        <dbReference type="ARBA" id="ARBA00022801"/>
    </source>
</evidence>
<name>A0A101TE55_9ACTN</name>
<keyword evidence="4 5" id="KW-0234">DNA repair</keyword>
<organism evidence="7 8">
    <name type="scientific">Streptomyces caeruleatus</name>
    <dbReference type="NCBI Taxonomy" id="661399"/>
    <lineage>
        <taxon>Bacteria</taxon>
        <taxon>Bacillati</taxon>
        <taxon>Actinomycetota</taxon>
        <taxon>Actinomycetes</taxon>
        <taxon>Kitasatosporales</taxon>
        <taxon>Streptomycetaceae</taxon>
        <taxon>Streptomyces</taxon>
    </lineage>
</organism>
<dbReference type="OrthoDB" id="9794313at2"/>
<dbReference type="HAMAP" id="MF_00527">
    <property type="entry name" value="3MGH"/>
    <property type="match status" value="1"/>
</dbReference>
<keyword evidence="2 5" id="KW-0227">DNA damage</keyword>
<dbReference type="Pfam" id="PF02245">
    <property type="entry name" value="Pur_DNA_glyco"/>
    <property type="match status" value="1"/>
</dbReference>
<evidence type="ECO:0000256" key="6">
    <source>
        <dbReference type="SAM" id="MobiDB-lite"/>
    </source>
</evidence>
<dbReference type="Proteomes" id="UP000053429">
    <property type="component" value="Unassembled WGS sequence"/>
</dbReference>
<comment type="similarity">
    <text evidence="1 5">Belongs to the DNA glycosylase MPG family.</text>
</comment>
<evidence type="ECO:0000313" key="7">
    <source>
        <dbReference type="EMBL" id="KUN90712.1"/>
    </source>
</evidence>
<dbReference type="EMBL" id="LMWY01000072">
    <property type="protein sequence ID" value="KUN90712.1"/>
    <property type="molecule type" value="Genomic_DNA"/>
</dbReference>
<dbReference type="GO" id="GO:0006284">
    <property type="term" value="P:base-excision repair"/>
    <property type="evidence" value="ECO:0007669"/>
    <property type="project" value="InterPro"/>
</dbReference>
<evidence type="ECO:0000256" key="4">
    <source>
        <dbReference type="ARBA" id="ARBA00023204"/>
    </source>
</evidence>
<evidence type="ECO:0000256" key="5">
    <source>
        <dbReference type="HAMAP-Rule" id="MF_00527"/>
    </source>
</evidence>
<dbReference type="PANTHER" id="PTHR10429">
    <property type="entry name" value="DNA-3-METHYLADENINE GLYCOSYLASE"/>
    <property type="match status" value="1"/>
</dbReference>
<protein>
    <recommendedName>
        <fullName evidence="5">Putative 3-methyladenine DNA glycosylase</fullName>
        <ecNumber evidence="5">3.2.2.-</ecNumber>
    </recommendedName>
</protein>
<reference evidence="7 8" key="1">
    <citation type="submission" date="2015-10" db="EMBL/GenBank/DDBJ databases">
        <title>Draft genome sequence of Streptomyces caeruleatus NRRL B-24802, type strain for the species Streptomyces caeruleatus.</title>
        <authorList>
            <person name="Ruckert C."/>
            <person name="Winkler A."/>
            <person name="Kalinowski J."/>
            <person name="Kampfer P."/>
            <person name="Glaeser S."/>
        </authorList>
    </citation>
    <scope>NUCLEOTIDE SEQUENCE [LARGE SCALE GENOMIC DNA]</scope>
    <source>
        <strain evidence="7 8">NRRL B-24802</strain>
    </source>
</reference>
<keyword evidence="8" id="KW-1185">Reference proteome</keyword>
<dbReference type="Gene3D" id="3.10.300.10">
    <property type="entry name" value="Methylpurine-DNA glycosylase (MPG)"/>
    <property type="match status" value="1"/>
</dbReference>
<dbReference type="InterPro" id="IPR036995">
    <property type="entry name" value="MPG_sf"/>
</dbReference>
<dbReference type="GO" id="GO:0003905">
    <property type="term" value="F:alkylbase DNA N-glycosylase activity"/>
    <property type="evidence" value="ECO:0007669"/>
    <property type="project" value="InterPro"/>
</dbReference>
<dbReference type="InterPro" id="IPR003180">
    <property type="entry name" value="MPG"/>
</dbReference>
<dbReference type="NCBIfam" id="TIGR00567">
    <property type="entry name" value="3mg"/>
    <property type="match status" value="1"/>
</dbReference>
<comment type="caution">
    <text evidence="7">The sequence shown here is derived from an EMBL/GenBank/DDBJ whole genome shotgun (WGS) entry which is preliminary data.</text>
</comment>
<dbReference type="EC" id="3.2.2.-" evidence="5"/>
<accession>A0A101TE55</accession>
<dbReference type="GO" id="GO:0003677">
    <property type="term" value="F:DNA binding"/>
    <property type="evidence" value="ECO:0007669"/>
    <property type="project" value="InterPro"/>
</dbReference>
<dbReference type="STRING" id="661399.AQJ67_43665"/>
<sequence>MIATPDRTPLPRDFFDRPVLEVAPDLLGRILVRTTPDGPIALRLTEVEAYDGPNDPGSHAYRGRTPRNDVMFGPPGHVYVYFTYGMWHCMNLVCGPNGQACAVLLRAGEIVEGAELARTRRVSARNDKELAKGPARLATALDVDRALDGTDACATGETPLRILTGTPTPSDQVRNGPRTGVAGDGGNGDIHPWRYWIANDPTVSPYRAHVPRRRRS</sequence>
<evidence type="ECO:0000256" key="2">
    <source>
        <dbReference type="ARBA" id="ARBA00022763"/>
    </source>
</evidence>
<dbReference type="NCBIfam" id="NF002003">
    <property type="entry name" value="PRK00802.1-3"/>
    <property type="match status" value="1"/>
</dbReference>
<feature type="region of interest" description="Disordered" evidence="6">
    <location>
        <begin position="165"/>
        <end position="186"/>
    </location>
</feature>
<dbReference type="CDD" id="cd00540">
    <property type="entry name" value="AAG"/>
    <property type="match status" value="1"/>
</dbReference>
<evidence type="ECO:0000313" key="8">
    <source>
        <dbReference type="Proteomes" id="UP000053429"/>
    </source>
</evidence>